<evidence type="ECO:0000313" key="2">
    <source>
        <dbReference type="Proteomes" id="UP000700596"/>
    </source>
</evidence>
<keyword evidence="2" id="KW-1185">Reference proteome</keyword>
<sequence>MPPRLPSSLPRRPSQSLTTFNTSLCVRSFTSTTPAFALGPESPNYIEVPQPVQPTLVKKPWVKGVLPTPRNVFKTRNPSPKESAEFLKATTREPKKEKIPGAYSKDAEYRLYKQRLAESRRQALRSGIKELHQRKTTTEDASLASIQEFTADKQTRIMAPPREVDVLTQTTISKGVRDFLADALPSTSRSNISQARRVLYHRKMAKHDAARRTHLHDLYINAREFIVNEEQLDEAIEKEFGTEDEPIGWDQKGNKVPGEVGQSVWSGPIQEGVQEKLQQLKGGAGVGLAKERVRRVAEELTGGKM</sequence>
<accession>A0A9P9DJ74</accession>
<comment type="caution">
    <text evidence="1">The sequence shown here is derived from an EMBL/GenBank/DDBJ whole genome shotgun (WGS) entry which is preliminary data.</text>
</comment>
<organism evidence="1 2">
    <name type="scientific">Dendryphion nanum</name>
    <dbReference type="NCBI Taxonomy" id="256645"/>
    <lineage>
        <taxon>Eukaryota</taxon>
        <taxon>Fungi</taxon>
        <taxon>Dikarya</taxon>
        <taxon>Ascomycota</taxon>
        <taxon>Pezizomycotina</taxon>
        <taxon>Dothideomycetes</taxon>
        <taxon>Pleosporomycetidae</taxon>
        <taxon>Pleosporales</taxon>
        <taxon>Torulaceae</taxon>
        <taxon>Dendryphion</taxon>
    </lineage>
</organism>
<dbReference type="Pfam" id="PF26163">
    <property type="entry name" value="mS26"/>
    <property type="match status" value="1"/>
</dbReference>
<dbReference type="AlphaFoldDB" id="A0A9P9DJ74"/>
<dbReference type="OrthoDB" id="5223508at2759"/>
<gene>
    <name evidence="1" type="ORF">B0J11DRAFT_534959</name>
</gene>
<protein>
    <submittedName>
        <fullName evidence="1">Uncharacterized protein</fullName>
    </submittedName>
</protein>
<reference evidence="1" key="1">
    <citation type="journal article" date="2021" name="Nat. Commun.">
        <title>Genetic determinants of endophytism in the Arabidopsis root mycobiome.</title>
        <authorList>
            <person name="Mesny F."/>
            <person name="Miyauchi S."/>
            <person name="Thiergart T."/>
            <person name="Pickel B."/>
            <person name="Atanasova L."/>
            <person name="Karlsson M."/>
            <person name="Huettel B."/>
            <person name="Barry K.W."/>
            <person name="Haridas S."/>
            <person name="Chen C."/>
            <person name="Bauer D."/>
            <person name="Andreopoulos W."/>
            <person name="Pangilinan J."/>
            <person name="LaButti K."/>
            <person name="Riley R."/>
            <person name="Lipzen A."/>
            <person name="Clum A."/>
            <person name="Drula E."/>
            <person name="Henrissat B."/>
            <person name="Kohler A."/>
            <person name="Grigoriev I.V."/>
            <person name="Martin F.M."/>
            <person name="Hacquard S."/>
        </authorList>
    </citation>
    <scope>NUCLEOTIDE SEQUENCE</scope>
    <source>
        <strain evidence="1">MPI-CAGE-CH-0243</strain>
    </source>
</reference>
<name>A0A9P9DJ74_9PLEO</name>
<dbReference type="Proteomes" id="UP000700596">
    <property type="component" value="Unassembled WGS sequence"/>
</dbReference>
<proteinExistence type="predicted"/>
<dbReference type="EMBL" id="JAGMWT010000011">
    <property type="protein sequence ID" value="KAH7119962.1"/>
    <property type="molecule type" value="Genomic_DNA"/>
</dbReference>
<dbReference type="InterPro" id="IPR058940">
    <property type="entry name" value="mS26_fungi"/>
</dbReference>
<evidence type="ECO:0000313" key="1">
    <source>
        <dbReference type="EMBL" id="KAH7119962.1"/>
    </source>
</evidence>
<dbReference type="CDD" id="cd23703">
    <property type="entry name" value="mS26_PET12"/>
    <property type="match status" value="1"/>
</dbReference>